<accession>A0A7C0TYR4</accession>
<keyword evidence="1" id="KW-0489">Methyltransferase</keyword>
<dbReference type="GO" id="GO:0032259">
    <property type="term" value="P:methylation"/>
    <property type="evidence" value="ECO:0007669"/>
    <property type="project" value="UniProtKB-KW"/>
</dbReference>
<evidence type="ECO:0000313" key="1">
    <source>
        <dbReference type="EMBL" id="HDD31196.1"/>
    </source>
</evidence>
<gene>
    <name evidence="1" type="ORF">ENF72_01030</name>
</gene>
<dbReference type="Proteomes" id="UP000886210">
    <property type="component" value="Unassembled WGS sequence"/>
</dbReference>
<dbReference type="GO" id="GO:0008168">
    <property type="term" value="F:methyltransferase activity"/>
    <property type="evidence" value="ECO:0007669"/>
    <property type="project" value="UniProtKB-KW"/>
</dbReference>
<sequence length="106" mass="12102">MKAVVERVREKTPIPVYERTIENVLSAIFASRDPWRIVDLSEEPLPLVVAVIEALHELGYVEFKDGIILTQKGKELVEKYGIGKREDYTCRHCQGKTVELNAFSDL</sequence>
<protein>
    <submittedName>
        <fullName evidence="1">Putative methyltransferase</fullName>
    </submittedName>
</protein>
<organism evidence="1">
    <name type="scientific">Thermococcus litoralis</name>
    <dbReference type="NCBI Taxonomy" id="2265"/>
    <lineage>
        <taxon>Archaea</taxon>
        <taxon>Methanobacteriati</taxon>
        <taxon>Methanobacteriota</taxon>
        <taxon>Thermococci</taxon>
        <taxon>Thermococcales</taxon>
        <taxon>Thermococcaceae</taxon>
        <taxon>Thermococcus</taxon>
    </lineage>
</organism>
<name>A0A7C0TYR4_THELI</name>
<dbReference type="EMBL" id="DQYG01000042">
    <property type="protein sequence ID" value="HDD31196.1"/>
    <property type="molecule type" value="Genomic_DNA"/>
</dbReference>
<proteinExistence type="predicted"/>
<dbReference type="AlphaFoldDB" id="A0A7C0TYR4"/>
<feature type="non-terminal residue" evidence="1">
    <location>
        <position position="106"/>
    </location>
</feature>
<dbReference type="InterPro" id="IPR036388">
    <property type="entry name" value="WH-like_DNA-bd_sf"/>
</dbReference>
<comment type="caution">
    <text evidence="1">The sequence shown here is derived from an EMBL/GenBank/DDBJ whole genome shotgun (WGS) entry which is preliminary data.</text>
</comment>
<dbReference type="Gene3D" id="1.10.10.10">
    <property type="entry name" value="Winged helix-like DNA-binding domain superfamily/Winged helix DNA-binding domain"/>
    <property type="match status" value="1"/>
</dbReference>
<keyword evidence="1" id="KW-0808">Transferase</keyword>
<reference evidence="1" key="1">
    <citation type="journal article" date="2020" name="mSystems">
        <title>Genome- and Community-Level Interaction Insights into Carbon Utilization and Element Cycling Functions of Hydrothermarchaeota in Hydrothermal Sediment.</title>
        <authorList>
            <person name="Zhou Z."/>
            <person name="Liu Y."/>
            <person name="Xu W."/>
            <person name="Pan J."/>
            <person name="Luo Z.H."/>
            <person name="Li M."/>
        </authorList>
    </citation>
    <scope>NUCLEOTIDE SEQUENCE [LARGE SCALE GENOMIC DNA]</scope>
    <source>
        <strain evidence="1">HyVt-151</strain>
    </source>
</reference>